<dbReference type="RefSeq" id="WP_182044098.1">
    <property type="nucleotide sequence ID" value="NZ_JACDZE010000004.1"/>
</dbReference>
<dbReference type="PANTHER" id="PTHR35535:SF2">
    <property type="entry name" value="DUF306 DOMAIN-CONTAINING PROTEIN"/>
    <property type="match status" value="1"/>
</dbReference>
<dbReference type="Proteomes" id="UP000552241">
    <property type="component" value="Unassembled WGS sequence"/>
</dbReference>
<dbReference type="PANTHER" id="PTHR35535">
    <property type="entry name" value="HEAT SHOCK PROTEIN HSLJ"/>
    <property type="match status" value="1"/>
</dbReference>
<dbReference type="AlphaFoldDB" id="A0A838ZU37"/>
<organism evidence="2 3">
    <name type="scientific">Moheibacter lacus</name>
    <dbReference type="NCBI Taxonomy" id="2745851"/>
    <lineage>
        <taxon>Bacteria</taxon>
        <taxon>Pseudomonadati</taxon>
        <taxon>Bacteroidota</taxon>
        <taxon>Flavobacteriia</taxon>
        <taxon>Flavobacteriales</taxon>
        <taxon>Weeksellaceae</taxon>
        <taxon>Moheibacter</taxon>
    </lineage>
</organism>
<proteinExistence type="predicted"/>
<feature type="domain" description="DUF306" evidence="1">
    <location>
        <begin position="38"/>
        <end position="143"/>
    </location>
</feature>
<evidence type="ECO:0000313" key="2">
    <source>
        <dbReference type="EMBL" id="MBA5630506.1"/>
    </source>
</evidence>
<name>A0A838ZU37_9FLAO</name>
<dbReference type="InterPro" id="IPR038670">
    <property type="entry name" value="HslJ-like_sf"/>
</dbReference>
<comment type="caution">
    <text evidence="2">The sequence shown here is derived from an EMBL/GenBank/DDBJ whole genome shotgun (WGS) entry which is preliminary data.</text>
</comment>
<evidence type="ECO:0000259" key="1">
    <source>
        <dbReference type="Pfam" id="PF03724"/>
    </source>
</evidence>
<dbReference type="Gene3D" id="2.40.128.270">
    <property type="match status" value="1"/>
</dbReference>
<sequence>MKYLWTISAIIGFLFLKSCSTNQTGNTDNQTLNLDLSGSWNLSHFDDASELTISEAFPTKKPTLVLESISKKLTGNTGCNQMFGTFTTVQNKVSFSNIGSTRMYCEGVKETEYLNLLKTVDTYKIVENQLIFMDKNGKEILKYTK</sequence>
<dbReference type="InterPro" id="IPR005184">
    <property type="entry name" value="DUF306_Meta_HslJ"/>
</dbReference>
<protein>
    <submittedName>
        <fullName evidence="2">META domain-containing protein</fullName>
    </submittedName>
</protein>
<dbReference type="InterPro" id="IPR053147">
    <property type="entry name" value="Hsp_HslJ-like"/>
</dbReference>
<accession>A0A838ZU37</accession>
<dbReference type="EMBL" id="JACDZE010000004">
    <property type="protein sequence ID" value="MBA5630506.1"/>
    <property type="molecule type" value="Genomic_DNA"/>
</dbReference>
<gene>
    <name evidence="2" type="ORF">HU137_12040</name>
</gene>
<dbReference type="Pfam" id="PF03724">
    <property type="entry name" value="META"/>
    <property type="match status" value="1"/>
</dbReference>
<keyword evidence="3" id="KW-1185">Reference proteome</keyword>
<evidence type="ECO:0000313" key="3">
    <source>
        <dbReference type="Proteomes" id="UP000552241"/>
    </source>
</evidence>
<reference evidence="2 3" key="1">
    <citation type="submission" date="2020-07" db="EMBL/GenBank/DDBJ databases">
        <title>Moheibacter lacus sp. nov., a member of the family Flavobacteriaceae isolated from freshwater lake sediment.</title>
        <authorList>
            <person name="Liu Y."/>
        </authorList>
    </citation>
    <scope>NUCLEOTIDE SEQUENCE [LARGE SCALE GENOMIC DNA]</scope>
    <source>
        <strain evidence="2 3">BDHS18</strain>
    </source>
</reference>